<sequence>MPKYISIRGLVAATTVMAALATGTVVLADGDSENDDMMQVMPLGYGPYGSGGMGMMARPVDTDGDGFISAAEASTHASVGFAQFDADGSGQISEEEYMDSAPSSMPMGRRNVERLYVNRAVRFKDMDADSDGNVTLAEFMAKAQASYEAADANKDGKVTVWEFRAQQNPF</sequence>
<proteinExistence type="predicted"/>
<feature type="domain" description="EF-hand" evidence="2">
    <location>
        <begin position="123"/>
        <end position="149"/>
    </location>
</feature>
<reference evidence="3 4" key="1">
    <citation type="journal article" date="2011" name="Int. J. Syst. Evol. Microbiol.">
        <title>Zhongshania antarctica gen. nov., sp. nov. and Zhongshania guokunii sp. nov., gammaproteobacteria respectively isolated from coastal attached (fast) ice and surface seawater of the Antarctic.</title>
        <authorList>
            <person name="Li H.J."/>
            <person name="Zhang X.Y."/>
            <person name="Chen C.X."/>
            <person name="Zhang Y.J."/>
            <person name="Gao Z.M."/>
            <person name="Yu Y."/>
            <person name="Chen X.L."/>
            <person name="Chen B."/>
            <person name="Zhang Y.Z."/>
        </authorList>
    </citation>
    <scope>NUCLEOTIDE SEQUENCE [LARGE SCALE GENOMIC DNA]</scope>
    <source>
        <strain evidence="3 4">15-R06ZXC-3</strain>
    </source>
</reference>
<evidence type="ECO:0000313" key="4">
    <source>
        <dbReference type="Proteomes" id="UP001557465"/>
    </source>
</evidence>
<dbReference type="Gene3D" id="1.10.238.10">
    <property type="entry name" value="EF-hand"/>
    <property type="match status" value="2"/>
</dbReference>
<dbReference type="PROSITE" id="PS50222">
    <property type="entry name" value="EF_HAND_2"/>
    <property type="match status" value="2"/>
</dbReference>
<dbReference type="InterPro" id="IPR018247">
    <property type="entry name" value="EF_Hand_1_Ca_BS"/>
</dbReference>
<feature type="signal peptide" evidence="1">
    <location>
        <begin position="1"/>
        <end position="28"/>
    </location>
</feature>
<keyword evidence="4" id="KW-1185">Reference proteome</keyword>
<dbReference type="PROSITE" id="PS00018">
    <property type="entry name" value="EF_HAND_1"/>
    <property type="match status" value="3"/>
</dbReference>
<feature type="domain" description="EF-hand" evidence="2">
    <location>
        <begin position="72"/>
        <end position="107"/>
    </location>
</feature>
<protein>
    <submittedName>
        <fullName evidence="3">EF-hand domain-containing protein</fullName>
    </submittedName>
</protein>
<name>A0ABV3TMV6_9RHOB</name>
<feature type="chain" id="PRO_5045060528" evidence="1">
    <location>
        <begin position="29"/>
        <end position="170"/>
    </location>
</feature>
<dbReference type="InterPro" id="IPR011992">
    <property type="entry name" value="EF-hand-dom_pair"/>
</dbReference>
<dbReference type="RefSeq" id="WP_368392254.1">
    <property type="nucleotide sequence ID" value="NZ_JBFRYC010000007.1"/>
</dbReference>
<dbReference type="EMBL" id="JBFRYC010000007">
    <property type="protein sequence ID" value="MEX1662495.1"/>
    <property type="molecule type" value="Genomic_DNA"/>
</dbReference>
<dbReference type="InterPro" id="IPR002048">
    <property type="entry name" value="EF_hand_dom"/>
</dbReference>
<dbReference type="Pfam" id="PF13202">
    <property type="entry name" value="EF-hand_5"/>
    <property type="match status" value="4"/>
</dbReference>
<comment type="caution">
    <text evidence="3">The sequence shown here is derived from an EMBL/GenBank/DDBJ whole genome shotgun (WGS) entry which is preliminary data.</text>
</comment>
<gene>
    <name evidence="3" type="ORF">AB4874_12675</name>
</gene>
<evidence type="ECO:0000259" key="2">
    <source>
        <dbReference type="PROSITE" id="PS50222"/>
    </source>
</evidence>
<dbReference type="Proteomes" id="UP001557465">
    <property type="component" value="Unassembled WGS sequence"/>
</dbReference>
<evidence type="ECO:0000313" key="3">
    <source>
        <dbReference type="EMBL" id="MEX1662495.1"/>
    </source>
</evidence>
<accession>A0ABV3TMV6</accession>
<dbReference type="SUPFAM" id="SSF47473">
    <property type="entry name" value="EF-hand"/>
    <property type="match status" value="1"/>
</dbReference>
<keyword evidence="1" id="KW-0732">Signal</keyword>
<organism evidence="3 4">
    <name type="scientific">Thioclava arctica</name>
    <dbReference type="NCBI Taxonomy" id="3238301"/>
    <lineage>
        <taxon>Bacteria</taxon>
        <taxon>Pseudomonadati</taxon>
        <taxon>Pseudomonadota</taxon>
        <taxon>Alphaproteobacteria</taxon>
        <taxon>Rhodobacterales</taxon>
        <taxon>Paracoccaceae</taxon>
        <taxon>Thioclava</taxon>
    </lineage>
</organism>
<evidence type="ECO:0000256" key="1">
    <source>
        <dbReference type="SAM" id="SignalP"/>
    </source>
</evidence>